<evidence type="ECO:0000313" key="2">
    <source>
        <dbReference type="Proteomes" id="UP001241377"/>
    </source>
</evidence>
<keyword evidence="2" id="KW-1185">Reference proteome</keyword>
<name>A0ACC2W2T0_9TREE</name>
<protein>
    <submittedName>
        <fullName evidence="1">Uncharacterized protein</fullName>
    </submittedName>
</protein>
<comment type="caution">
    <text evidence="1">The sequence shown here is derived from an EMBL/GenBank/DDBJ whole genome shotgun (WGS) entry which is preliminary data.</text>
</comment>
<proteinExistence type="predicted"/>
<gene>
    <name evidence="1" type="ORF">QFC19_003467</name>
</gene>
<accession>A0ACC2W2T0</accession>
<reference evidence="1" key="1">
    <citation type="submission" date="2023-04" db="EMBL/GenBank/DDBJ databases">
        <title>Draft Genome sequencing of Naganishia species isolated from polar environments using Oxford Nanopore Technology.</title>
        <authorList>
            <person name="Leo P."/>
            <person name="Venkateswaran K."/>
        </authorList>
    </citation>
    <scope>NUCLEOTIDE SEQUENCE</scope>
    <source>
        <strain evidence="1">MNA-CCFEE 5261</strain>
    </source>
</reference>
<dbReference type="Proteomes" id="UP001241377">
    <property type="component" value="Unassembled WGS sequence"/>
</dbReference>
<organism evidence="1 2">
    <name type="scientific">Naganishia cerealis</name>
    <dbReference type="NCBI Taxonomy" id="610337"/>
    <lineage>
        <taxon>Eukaryota</taxon>
        <taxon>Fungi</taxon>
        <taxon>Dikarya</taxon>
        <taxon>Basidiomycota</taxon>
        <taxon>Agaricomycotina</taxon>
        <taxon>Tremellomycetes</taxon>
        <taxon>Filobasidiales</taxon>
        <taxon>Filobasidiaceae</taxon>
        <taxon>Naganishia</taxon>
    </lineage>
</organism>
<sequence>MRAVVYFAPKNVQFKDNYPEPTIKSGTDVKLKVHYCGICGSDLHEYQSGPTFFAKEGQNHAISNKAYPHVMGHEMSAEIVEIGSDVKNFKVGDSVVVEVTGTCLDRDRFEDSPTAGEEKCAACKDGHYNMCKYLGLTGLGFSDGGFAEYVVTNSSKLVKFDNKKIPYDVAALIQPLAVSWHAVRTSNFEEGSSALVLGGGPIGLTTIIALKGHGAGKIVVSEPSAGRRAIAEKLGVETFDPLSMPHEETMEKLKLLSPDKQGFHYSYDCAGTQSTFDGSIRLLRVRGVATNVAVWAHKPINYFPMIATWSEIWLRGSICFVKQDFEEVARALEEGRIELKDLEMLITAKISLERAVTDGFDELLRDKEKHIKMLFSPLEQFKDKDTS</sequence>
<dbReference type="EMBL" id="JASBWR010000033">
    <property type="protein sequence ID" value="KAJ9105693.1"/>
    <property type="molecule type" value="Genomic_DNA"/>
</dbReference>
<evidence type="ECO:0000313" key="1">
    <source>
        <dbReference type="EMBL" id="KAJ9105693.1"/>
    </source>
</evidence>